<accession>A0AA39GG33</accession>
<dbReference type="Proteomes" id="UP001175261">
    <property type="component" value="Unassembled WGS sequence"/>
</dbReference>
<dbReference type="SUPFAM" id="SSF53474">
    <property type="entry name" value="alpha/beta-Hydrolases"/>
    <property type="match status" value="1"/>
</dbReference>
<evidence type="ECO:0000313" key="4">
    <source>
        <dbReference type="Proteomes" id="UP001175261"/>
    </source>
</evidence>
<evidence type="ECO:0000313" key="3">
    <source>
        <dbReference type="EMBL" id="KAK0385452.1"/>
    </source>
</evidence>
<keyword evidence="1" id="KW-0732">Signal</keyword>
<dbReference type="InterPro" id="IPR029058">
    <property type="entry name" value="AB_hydrolase_fold"/>
</dbReference>
<feature type="chain" id="PRO_5041399917" description="Carboxylesterase type B domain-containing protein" evidence="1">
    <location>
        <begin position="19"/>
        <end position="541"/>
    </location>
</feature>
<dbReference type="Pfam" id="PF00135">
    <property type="entry name" value="COesterase"/>
    <property type="match status" value="1"/>
</dbReference>
<evidence type="ECO:0000256" key="1">
    <source>
        <dbReference type="SAM" id="SignalP"/>
    </source>
</evidence>
<keyword evidence="4" id="KW-1185">Reference proteome</keyword>
<gene>
    <name evidence="3" type="ORF">NLU13_7928</name>
</gene>
<dbReference type="InterPro" id="IPR050309">
    <property type="entry name" value="Type-B_Carboxylest/Lipase"/>
</dbReference>
<feature type="domain" description="Carboxylesterase type B" evidence="2">
    <location>
        <begin position="26"/>
        <end position="381"/>
    </location>
</feature>
<sequence>MRVALPVSIAALALGVLGDTTCSNNLTVQTSTGTFTGIVEDAFPNTRQWRAIPFAQPPTGSRRWLPPQQLPPSDDHHYVSRFPASCAQFVTADPRMYFWASNYTRGNLIYNGAQNDSSGLVAEASSEDCLYLAVWAPAAHVPVPEGGFPVVFFMTGGGFALGGIDIPWQMPTGWVERSQSHIVVTINYRLGIFGFPNARGLAGEDFSQNLGILDQRKALEWVRDNIEAFGGNPERITQWGRSAGSMSADAHAFAYHDDPIAQGYWMQSGNVVGSSFIFDPTYSNFSFVAEQLGCGVPCGPEDKNASAQFELDCMRQIPFAQIVNFIGQRTDRYETPAIAFSLTQDDRIIFSDYFARAEAGLVARRPTIISTTSNEIGSIMPWPAENVTEGPWQPPIDEWNILYSCMAWNSTRLRNGLGIPVYRFQYAGVFPNLNAFDWLGAYHASDIPASFGTYHLMDHIAPSTQLQADTSQAMQDYFLAFVKDPYNGPEREYGWEPMDTSKPNGGSLLRLGAGGKAVQFIDGIEVDGVCEGKGEYDSFPE</sequence>
<name>A0AA39GG33_SARSR</name>
<dbReference type="AlphaFoldDB" id="A0AA39GG33"/>
<reference evidence="3" key="1">
    <citation type="submission" date="2022-10" db="EMBL/GenBank/DDBJ databases">
        <title>Determination and structural analysis of whole genome sequence of Sarocladium strictum F4-1.</title>
        <authorList>
            <person name="Hu L."/>
            <person name="Jiang Y."/>
        </authorList>
    </citation>
    <scope>NUCLEOTIDE SEQUENCE</scope>
    <source>
        <strain evidence="3">F4-1</strain>
    </source>
</reference>
<organism evidence="3 4">
    <name type="scientific">Sarocladium strictum</name>
    <name type="common">Black bundle disease fungus</name>
    <name type="synonym">Acremonium strictum</name>
    <dbReference type="NCBI Taxonomy" id="5046"/>
    <lineage>
        <taxon>Eukaryota</taxon>
        <taxon>Fungi</taxon>
        <taxon>Dikarya</taxon>
        <taxon>Ascomycota</taxon>
        <taxon>Pezizomycotina</taxon>
        <taxon>Sordariomycetes</taxon>
        <taxon>Hypocreomycetidae</taxon>
        <taxon>Hypocreales</taxon>
        <taxon>Sarocladiaceae</taxon>
        <taxon>Sarocladium</taxon>
    </lineage>
</organism>
<comment type="caution">
    <text evidence="3">The sequence shown here is derived from an EMBL/GenBank/DDBJ whole genome shotgun (WGS) entry which is preliminary data.</text>
</comment>
<dbReference type="Gene3D" id="3.40.50.1820">
    <property type="entry name" value="alpha/beta hydrolase"/>
    <property type="match status" value="2"/>
</dbReference>
<feature type="signal peptide" evidence="1">
    <location>
        <begin position="1"/>
        <end position="18"/>
    </location>
</feature>
<evidence type="ECO:0000259" key="2">
    <source>
        <dbReference type="Pfam" id="PF00135"/>
    </source>
</evidence>
<dbReference type="EMBL" id="JAPDFR010000007">
    <property type="protein sequence ID" value="KAK0385452.1"/>
    <property type="molecule type" value="Genomic_DNA"/>
</dbReference>
<protein>
    <recommendedName>
        <fullName evidence="2">Carboxylesterase type B domain-containing protein</fullName>
    </recommendedName>
</protein>
<proteinExistence type="predicted"/>
<dbReference type="PANTHER" id="PTHR11559">
    <property type="entry name" value="CARBOXYLESTERASE"/>
    <property type="match status" value="1"/>
</dbReference>
<dbReference type="InterPro" id="IPR002018">
    <property type="entry name" value="CarbesteraseB"/>
</dbReference>